<feature type="domain" description="Glycosyl transferase family 1" evidence="5">
    <location>
        <begin position="195"/>
        <end position="345"/>
    </location>
</feature>
<dbReference type="InterPro" id="IPR001296">
    <property type="entry name" value="Glyco_trans_1"/>
</dbReference>
<dbReference type="Pfam" id="PF13472">
    <property type="entry name" value="Lipase_GDSL_2"/>
    <property type="match status" value="1"/>
</dbReference>
<protein>
    <recommendedName>
        <fullName evidence="1">D-inositol 3-phosphate glycosyltransferase</fullName>
    </recommendedName>
</protein>
<feature type="domain" description="Glycosyltransferase subfamily 4-like N-terminal" evidence="6">
    <location>
        <begin position="15"/>
        <end position="182"/>
    </location>
</feature>
<accession>A0ABY4AUG9</accession>
<dbReference type="CDD" id="cd03814">
    <property type="entry name" value="GT4-like"/>
    <property type="match status" value="1"/>
</dbReference>
<evidence type="ECO:0000256" key="4">
    <source>
        <dbReference type="SAM" id="MobiDB-lite"/>
    </source>
</evidence>
<dbReference type="InterPro" id="IPR013830">
    <property type="entry name" value="SGNH_hydro"/>
</dbReference>
<dbReference type="InterPro" id="IPR028098">
    <property type="entry name" value="Glyco_trans_4-like_N"/>
</dbReference>
<dbReference type="InterPro" id="IPR050194">
    <property type="entry name" value="Glycosyltransferase_grp1"/>
</dbReference>
<dbReference type="InterPro" id="IPR036514">
    <property type="entry name" value="SGNH_hydro_sf"/>
</dbReference>
<dbReference type="PANTHER" id="PTHR45947">
    <property type="entry name" value="SULFOQUINOVOSYL TRANSFERASE SQD2"/>
    <property type="match status" value="1"/>
</dbReference>
<dbReference type="Gene3D" id="3.40.50.2000">
    <property type="entry name" value="Glycogen Phosphorylase B"/>
    <property type="match status" value="2"/>
</dbReference>
<evidence type="ECO:0000259" key="6">
    <source>
        <dbReference type="Pfam" id="PF13439"/>
    </source>
</evidence>
<feature type="region of interest" description="Disordered" evidence="4">
    <location>
        <begin position="377"/>
        <end position="401"/>
    </location>
</feature>
<proteinExistence type="predicted"/>
<evidence type="ECO:0000259" key="5">
    <source>
        <dbReference type="Pfam" id="PF00534"/>
    </source>
</evidence>
<keyword evidence="9" id="KW-1185">Reference proteome</keyword>
<evidence type="ECO:0000313" key="9">
    <source>
        <dbReference type="Proteomes" id="UP000831304"/>
    </source>
</evidence>
<dbReference type="Pfam" id="PF13439">
    <property type="entry name" value="Glyco_transf_4"/>
    <property type="match status" value="1"/>
</dbReference>
<sequence>MKVAILAESFLPHMNGVTHSLLQVLGHLERAGHEALVIAPRAGRVDEAALRGARLVQLPSTPLPRYPQVRIAVPGLRRLTAALAEFSPDVVHLASPFVLGWQGVRAAEAIGAPSVAVYQTDVPAYAARYGVPAAAPALERHVARLHGRATLTLAPSSSALERLDALGVSGSRLWRRGVDLERFRPGRRDEAWRRRIAPGGEVVVGYVGRLAPEKQVEDLLALRGVPGIQLVVVGDGPSRDELEALLPDAVFTGFLGGEELATTLASFDVFVHPGESETFCQTVQEAHASGVPVVATGAGGPLDLVRQSVDGWLYRPGDLDEFAARVADLAGDAAKRRAFGRAARRGVVGRGWDVLCEELLAHYRDARARAAGLASAAPGQVAPAPPAPHPASVPGPAEPGRTRAAEAPLRFVAVGDSLTEGLCDDSRTAPGEYRGWADRLAMLLAMSRPGPGVEYANLAVRSRRIRDVVDEQLPAALALGAELVGIFVGGNDLVQRGADPVALADQLGAGLRAAAAAGCRVLVVTPFLPERWEVRGLRARFARFDARLRALAAEHGAVLVDVEHAAELRARSSWAADRVHLNPAGHRTLAYAAARALGIPDAAVLADLELALHDGAHRTRVSGPAWMAVHVLPWVVRRLRGRTAGEGRSPKRPELALLRIPAPTGAALLESKRLPEWSPHRSSASQRAANRN</sequence>
<dbReference type="EMBL" id="CP094533">
    <property type="protein sequence ID" value="UOE25816.1"/>
    <property type="molecule type" value="Genomic_DNA"/>
</dbReference>
<dbReference type="Proteomes" id="UP000831304">
    <property type="component" value="Chromosome"/>
</dbReference>
<dbReference type="SUPFAM" id="SSF52266">
    <property type="entry name" value="SGNH hydrolase"/>
    <property type="match status" value="1"/>
</dbReference>
<keyword evidence="2 8" id="KW-0328">Glycosyltransferase</keyword>
<feature type="domain" description="SGNH hydrolase-type esterase" evidence="7">
    <location>
        <begin position="413"/>
        <end position="587"/>
    </location>
</feature>
<dbReference type="RefSeq" id="WP_243568673.1">
    <property type="nucleotide sequence ID" value="NZ_BAAARD010000006.1"/>
</dbReference>
<dbReference type="SUPFAM" id="SSF53756">
    <property type="entry name" value="UDP-Glycosyltransferase/glycogen phosphorylase"/>
    <property type="match status" value="1"/>
</dbReference>
<dbReference type="GO" id="GO:0016757">
    <property type="term" value="F:glycosyltransferase activity"/>
    <property type="evidence" value="ECO:0007669"/>
    <property type="project" value="UniProtKB-KW"/>
</dbReference>
<feature type="compositionally biased region" description="Pro residues" evidence="4">
    <location>
        <begin position="383"/>
        <end position="397"/>
    </location>
</feature>
<dbReference type="PANTHER" id="PTHR45947:SF3">
    <property type="entry name" value="SULFOQUINOVOSYL TRANSFERASE SQD2"/>
    <property type="match status" value="1"/>
</dbReference>
<feature type="region of interest" description="Disordered" evidence="4">
    <location>
        <begin position="671"/>
        <end position="692"/>
    </location>
</feature>
<evidence type="ECO:0000313" key="8">
    <source>
        <dbReference type="EMBL" id="UOE25816.1"/>
    </source>
</evidence>
<keyword evidence="3 8" id="KW-0808">Transferase</keyword>
<evidence type="ECO:0000259" key="7">
    <source>
        <dbReference type="Pfam" id="PF13472"/>
    </source>
</evidence>
<evidence type="ECO:0000256" key="3">
    <source>
        <dbReference type="ARBA" id="ARBA00022679"/>
    </source>
</evidence>
<gene>
    <name evidence="8" type="ORF">MTP13_16090</name>
</gene>
<name>A0ABY4AUG9_9MICO</name>
<feature type="compositionally biased region" description="Polar residues" evidence="4">
    <location>
        <begin position="680"/>
        <end position="692"/>
    </location>
</feature>
<dbReference type="Pfam" id="PF00534">
    <property type="entry name" value="Glycos_transf_1"/>
    <property type="match status" value="1"/>
</dbReference>
<dbReference type="CDD" id="cd01832">
    <property type="entry name" value="SGNH_hydrolase_like_1"/>
    <property type="match status" value="1"/>
</dbReference>
<organism evidence="8 9">
    <name type="scientific">Agromyces soli</name>
    <dbReference type="NCBI Taxonomy" id="659012"/>
    <lineage>
        <taxon>Bacteria</taxon>
        <taxon>Bacillati</taxon>
        <taxon>Actinomycetota</taxon>
        <taxon>Actinomycetes</taxon>
        <taxon>Micrococcales</taxon>
        <taxon>Microbacteriaceae</taxon>
        <taxon>Agromyces</taxon>
    </lineage>
</organism>
<reference evidence="8 9" key="1">
    <citation type="submission" date="2022-03" db="EMBL/GenBank/DDBJ databases">
        <title>Agromyces sp. isolated from the gut of P. brevitarsis seulensis larvae.</title>
        <authorList>
            <person name="Won M."/>
            <person name="Kwon S.-W."/>
        </authorList>
    </citation>
    <scope>NUCLEOTIDE SEQUENCE [LARGE SCALE GENOMIC DNA]</scope>
    <source>
        <strain evidence="8 9">KACC 16215</strain>
    </source>
</reference>
<evidence type="ECO:0000256" key="1">
    <source>
        <dbReference type="ARBA" id="ARBA00021292"/>
    </source>
</evidence>
<dbReference type="Gene3D" id="3.40.50.1110">
    <property type="entry name" value="SGNH hydrolase"/>
    <property type="match status" value="1"/>
</dbReference>
<evidence type="ECO:0000256" key="2">
    <source>
        <dbReference type="ARBA" id="ARBA00022676"/>
    </source>
</evidence>